<dbReference type="Proteomes" id="UP000326921">
    <property type="component" value="Chromosome"/>
</dbReference>
<evidence type="ECO:0000313" key="2">
    <source>
        <dbReference type="Proteomes" id="UP000326921"/>
    </source>
</evidence>
<dbReference type="GO" id="GO:0006788">
    <property type="term" value="P:heme oxidation"/>
    <property type="evidence" value="ECO:0007669"/>
    <property type="project" value="InterPro"/>
</dbReference>
<dbReference type="AlphaFoldDB" id="A0A5Q0QH29"/>
<reference evidence="1 2" key="1">
    <citation type="submission" date="2019-10" db="EMBL/GenBank/DDBJ databases">
        <authorList>
            <person name="Dong K."/>
        </authorList>
    </citation>
    <scope>NUCLEOTIDE SEQUENCE [LARGE SCALE GENOMIC DNA]</scope>
    <source>
        <strain evidence="2">dk4302</strain>
    </source>
</reference>
<dbReference type="InterPro" id="IPR016084">
    <property type="entry name" value="Haem_Oase-like_multi-hlx"/>
</dbReference>
<name>A0A5Q0QH29_9SPHI</name>
<dbReference type="RefSeq" id="WP_153511874.1">
    <property type="nucleotide sequence ID" value="NZ_CP045652.1"/>
</dbReference>
<protein>
    <submittedName>
        <fullName evidence="1">Heme oxygenase</fullName>
    </submittedName>
</protein>
<accession>A0A5Q0QH29</accession>
<dbReference type="GO" id="GO:0004392">
    <property type="term" value="F:heme oxygenase (decyclizing) activity"/>
    <property type="evidence" value="ECO:0007669"/>
    <property type="project" value="InterPro"/>
</dbReference>
<evidence type="ECO:0000313" key="1">
    <source>
        <dbReference type="EMBL" id="QGA27032.1"/>
    </source>
</evidence>
<dbReference type="SUPFAM" id="SSF48613">
    <property type="entry name" value="Heme oxygenase-like"/>
    <property type="match status" value="1"/>
</dbReference>
<sequence>MLSERIKTATKDGHQELEKQVVYRIKAIENNKDYVELLKYFFAYFETLEQQIASFIPDALQDYFSVRRSAKDIAKDIEVLGSSVADLPQAFLPAIENKNQAIGALYVLEGSIMGGPFIVKMFEKVGIESGFNFFQGYGDQSAEKWLEFTKIINQEVNQEADIEEAIASAKNTFEQFANTFTNTINA</sequence>
<gene>
    <name evidence="1" type="ORF">GFH32_12180</name>
</gene>
<dbReference type="KEGG" id="sphe:GFH32_12180"/>
<dbReference type="EMBL" id="CP045652">
    <property type="protein sequence ID" value="QGA27032.1"/>
    <property type="molecule type" value="Genomic_DNA"/>
</dbReference>
<dbReference type="Gene3D" id="1.20.910.10">
    <property type="entry name" value="Heme oxygenase-like"/>
    <property type="match status" value="1"/>
</dbReference>
<keyword evidence="2" id="KW-1185">Reference proteome</keyword>
<dbReference type="Pfam" id="PF01126">
    <property type="entry name" value="Heme_oxygenase"/>
    <property type="match status" value="1"/>
</dbReference>
<dbReference type="InterPro" id="IPR016053">
    <property type="entry name" value="Haem_Oase-like"/>
</dbReference>
<organism evidence="1 2">
    <name type="scientific">Sphingobacterium zhuxiongii</name>
    <dbReference type="NCBI Taxonomy" id="2662364"/>
    <lineage>
        <taxon>Bacteria</taxon>
        <taxon>Pseudomonadati</taxon>
        <taxon>Bacteroidota</taxon>
        <taxon>Sphingobacteriia</taxon>
        <taxon>Sphingobacteriales</taxon>
        <taxon>Sphingobacteriaceae</taxon>
        <taxon>Sphingobacterium</taxon>
    </lineage>
</organism>
<dbReference type="CDD" id="cd19166">
    <property type="entry name" value="HemeO-bac"/>
    <property type="match status" value="1"/>
</dbReference>
<proteinExistence type="predicted"/>